<evidence type="ECO:0000256" key="15">
    <source>
        <dbReference type="ARBA" id="ARBA00023027"/>
    </source>
</evidence>
<dbReference type="AlphaFoldDB" id="A0A6M8NUB0"/>
<evidence type="ECO:0000256" key="5">
    <source>
        <dbReference type="ARBA" id="ARBA00018648"/>
    </source>
</evidence>
<comment type="subunit">
    <text evidence="4 20">NDH is composed of at least 16 different subunits, 5 of which are encoded in the nucleus.</text>
</comment>
<keyword evidence="10 20" id="KW-0874">Quinone</keyword>
<reference evidence="24" key="2">
    <citation type="submission" date="2019-07" db="EMBL/GenBank/DDBJ databases">
        <authorList>
            <person name="Gui L."/>
        </authorList>
    </citation>
    <scope>NUCLEOTIDE SEQUENCE</scope>
</reference>
<dbReference type="InterPro" id="IPR001750">
    <property type="entry name" value="ND/Mrp_TM"/>
</dbReference>
<keyword evidence="14 20" id="KW-1133">Transmembrane helix</keyword>
<accession>A0A6M8NUB0</accession>
<evidence type="ECO:0000313" key="24">
    <source>
        <dbReference type="EMBL" id="QKG03034.1"/>
    </source>
</evidence>
<keyword evidence="9 20" id="KW-0812">Transmembrane</keyword>
<evidence type="ECO:0000256" key="2">
    <source>
        <dbReference type="ARBA" id="ARBA00004454"/>
    </source>
</evidence>
<dbReference type="InterPro" id="IPR002128">
    <property type="entry name" value="NADH_UbQ_OxRdtase_chlpt_su5_C"/>
</dbReference>
<evidence type="ECO:0000259" key="21">
    <source>
        <dbReference type="Pfam" id="PF00361"/>
    </source>
</evidence>
<keyword evidence="7 20" id="KW-0150">Chloroplast</keyword>
<evidence type="ECO:0000256" key="11">
    <source>
        <dbReference type="ARBA" id="ARBA00022857"/>
    </source>
</evidence>
<evidence type="ECO:0000256" key="6">
    <source>
        <dbReference type="ARBA" id="ARBA00022448"/>
    </source>
</evidence>
<feature type="transmembrane region" description="Helical" evidence="20">
    <location>
        <begin position="320"/>
        <end position="341"/>
    </location>
</feature>
<dbReference type="GO" id="GO:0042773">
    <property type="term" value="P:ATP synthesis coupled electron transport"/>
    <property type="evidence" value="ECO:0007669"/>
    <property type="project" value="InterPro"/>
</dbReference>
<evidence type="ECO:0000256" key="17">
    <source>
        <dbReference type="ARBA" id="ARBA00023136"/>
    </source>
</evidence>
<feature type="transmembrane region" description="Helical" evidence="20">
    <location>
        <begin position="550"/>
        <end position="571"/>
    </location>
</feature>
<dbReference type="GO" id="GO:0008137">
    <property type="term" value="F:NADH dehydrogenase (ubiquinone) activity"/>
    <property type="evidence" value="ECO:0007669"/>
    <property type="project" value="InterPro"/>
</dbReference>
<feature type="transmembrane region" description="Helical" evidence="20">
    <location>
        <begin position="6"/>
        <end position="28"/>
    </location>
</feature>
<dbReference type="NCBIfam" id="NF005141">
    <property type="entry name" value="PRK06590.1"/>
    <property type="match status" value="1"/>
</dbReference>
<dbReference type="PANTHER" id="PTHR42829">
    <property type="entry name" value="NADH-UBIQUINONE OXIDOREDUCTASE CHAIN 5"/>
    <property type="match status" value="1"/>
</dbReference>
<comment type="similarity">
    <text evidence="3 20">Belongs to the complex I subunit 5 family.</text>
</comment>
<feature type="transmembrane region" description="Helical" evidence="20">
    <location>
        <begin position="88"/>
        <end position="109"/>
    </location>
</feature>
<dbReference type="PANTHER" id="PTHR42829:SF2">
    <property type="entry name" value="NADH-UBIQUINONE OXIDOREDUCTASE CHAIN 5"/>
    <property type="match status" value="1"/>
</dbReference>
<dbReference type="GO" id="GO:0015990">
    <property type="term" value="P:electron transport coupled proton transport"/>
    <property type="evidence" value="ECO:0007669"/>
    <property type="project" value="TreeGrafter"/>
</dbReference>
<dbReference type="GO" id="GO:0003954">
    <property type="term" value="F:NADH dehydrogenase activity"/>
    <property type="evidence" value="ECO:0007669"/>
    <property type="project" value="TreeGrafter"/>
</dbReference>
<geneLocation type="chloroplast" evidence="24"/>
<dbReference type="InterPro" id="IPR001516">
    <property type="entry name" value="Proton_antipo_N"/>
</dbReference>
<keyword evidence="8 20" id="KW-0934">Plastid</keyword>
<feature type="transmembrane region" description="Helical" evidence="20">
    <location>
        <begin position="121"/>
        <end position="139"/>
    </location>
</feature>
<comment type="catalytic activity">
    <reaction evidence="19 20">
        <text>a plastoquinone + NADH + (n+1) H(+)(in) = a plastoquinol + NAD(+) + n H(+)(out)</text>
        <dbReference type="Rhea" id="RHEA:42608"/>
        <dbReference type="Rhea" id="RHEA-COMP:9561"/>
        <dbReference type="Rhea" id="RHEA-COMP:9562"/>
        <dbReference type="ChEBI" id="CHEBI:15378"/>
        <dbReference type="ChEBI" id="CHEBI:17757"/>
        <dbReference type="ChEBI" id="CHEBI:57540"/>
        <dbReference type="ChEBI" id="CHEBI:57945"/>
        <dbReference type="ChEBI" id="CHEBI:62192"/>
    </reaction>
</comment>
<keyword evidence="15 20" id="KW-0520">NAD</keyword>
<dbReference type="InterPro" id="IPR018393">
    <property type="entry name" value="NADHpl_OxRdtase_5_subgr"/>
</dbReference>
<evidence type="ECO:0000256" key="4">
    <source>
        <dbReference type="ARBA" id="ARBA00011199"/>
    </source>
</evidence>
<evidence type="ECO:0000256" key="8">
    <source>
        <dbReference type="ARBA" id="ARBA00022640"/>
    </source>
</evidence>
<evidence type="ECO:0000259" key="23">
    <source>
        <dbReference type="Pfam" id="PF01010"/>
    </source>
</evidence>
<evidence type="ECO:0000256" key="7">
    <source>
        <dbReference type="ARBA" id="ARBA00022528"/>
    </source>
</evidence>
<dbReference type="GO" id="GO:0048038">
    <property type="term" value="F:quinone binding"/>
    <property type="evidence" value="ECO:0007669"/>
    <property type="project" value="UniProtKB-KW"/>
</dbReference>
<gene>
    <name evidence="20 24" type="primary">ndhF</name>
</gene>
<keyword evidence="11 20" id="KW-0521">NADP</keyword>
<feature type="domain" description="NADH:ubiquinone/plastoquinone oxidoreductase chloroplast chain 5 C-terminal" evidence="23">
    <location>
        <begin position="450"/>
        <end position="693"/>
    </location>
</feature>
<keyword evidence="12 20" id="KW-0618">Plastoquinone</keyword>
<dbReference type="NCBIfam" id="TIGR01974">
    <property type="entry name" value="NDH_I_L"/>
    <property type="match status" value="1"/>
</dbReference>
<feature type="domain" description="NADH-Ubiquinone oxidoreductase (complex I) chain 5 N-terminal" evidence="22">
    <location>
        <begin position="75"/>
        <end position="125"/>
    </location>
</feature>
<dbReference type="Pfam" id="PF00361">
    <property type="entry name" value="Proton_antipo_M"/>
    <property type="match status" value="1"/>
</dbReference>
<feature type="transmembrane region" description="Helical" evidence="20">
    <location>
        <begin position="295"/>
        <end position="313"/>
    </location>
</feature>
<evidence type="ECO:0000256" key="19">
    <source>
        <dbReference type="ARBA" id="ARBA00048026"/>
    </source>
</evidence>
<feature type="transmembrane region" description="Helical" evidence="20">
    <location>
        <begin position="426"/>
        <end position="449"/>
    </location>
</feature>
<comment type="function">
    <text evidence="1 20">NDH shuttles electrons from NAD(P)H:plastoquinone, via FMN and iron-sulfur (Fe-S) centers, to quinones in the photosynthetic chain and possibly in a chloroplast respiratory chain. The immediate electron acceptor for the enzyme in this species is believed to be plastoquinone. Couples the redox reaction to proton translocation, and thus conserves the redox energy in a proton gradient.</text>
</comment>
<feature type="transmembrane region" description="Helical" evidence="20">
    <location>
        <begin position="262"/>
        <end position="289"/>
    </location>
</feature>
<feature type="transmembrane region" description="Helical" evidence="20">
    <location>
        <begin position="223"/>
        <end position="241"/>
    </location>
</feature>
<keyword evidence="16 20" id="KW-0793">Thylakoid</keyword>
<feature type="transmembrane region" description="Helical" evidence="20">
    <location>
        <begin position="395"/>
        <end position="414"/>
    </location>
</feature>
<dbReference type="Pfam" id="PF01010">
    <property type="entry name" value="Proton_antipo_C"/>
    <property type="match status" value="1"/>
</dbReference>
<evidence type="ECO:0000256" key="20">
    <source>
        <dbReference type="RuleBase" id="RU364062"/>
    </source>
</evidence>
<comment type="catalytic activity">
    <reaction evidence="18 20">
        <text>a plastoquinone + NADPH + (n+1) H(+)(in) = a plastoquinol + NADP(+) + n H(+)(out)</text>
        <dbReference type="Rhea" id="RHEA:42612"/>
        <dbReference type="Rhea" id="RHEA-COMP:9561"/>
        <dbReference type="Rhea" id="RHEA-COMP:9562"/>
        <dbReference type="ChEBI" id="CHEBI:15378"/>
        <dbReference type="ChEBI" id="CHEBI:17757"/>
        <dbReference type="ChEBI" id="CHEBI:57783"/>
        <dbReference type="ChEBI" id="CHEBI:58349"/>
        <dbReference type="ChEBI" id="CHEBI:62192"/>
    </reaction>
</comment>
<dbReference type="Gene3D" id="1.20.5.2700">
    <property type="match status" value="1"/>
</dbReference>
<name>A0A6M8NUB0_9APIA</name>
<dbReference type="PRINTS" id="PR01435">
    <property type="entry name" value="NPOXDRDTASE5"/>
</dbReference>
<reference evidence="24" key="1">
    <citation type="journal article" date="2019" name="Mitochondrial DNA Part B Resour">
        <title>Characterization of the complete chloroplast genome#of Taibaisanqi (Tongoloa silaifolia).</title>
        <authorList>
            <person name="Gui L.-J."/>
            <person name="Xie D.-F."/>
            <person name="Jia S.-B."/>
            <person name="Li H."/>
            <person name="Xiao Y.-P."/>
            <person name="He X.-J."/>
        </authorList>
    </citation>
    <scope>NUCLEOTIDE SEQUENCE</scope>
</reference>
<feature type="transmembrane region" description="Helical" evidence="20">
    <location>
        <begin position="723"/>
        <end position="742"/>
    </location>
</feature>
<feature type="transmembrane region" description="Helical" evidence="20">
    <location>
        <begin position="145"/>
        <end position="166"/>
    </location>
</feature>
<dbReference type="InterPro" id="IPR003945">
    <property type="entry name" value="NU5C-like"/>
</dbReference>
<comment type="subcellular location">
    <subcellularLocation>
        <location evidence="2 20">Plastid</location>
        <location evidence="2 20">Chloroplast thylakoid membrane</location>
        <topology evidence="2 20">Multi-pass membrane protein</topology>
    </subcellularLocation>
</comment>
<evidence type="ECO:0000256" key="18">
    <source>
        <dbReference type="ARBA" id="ARBA00047726"/>
    </source>
</evidence>
<proteinExistence type="inferred from homology"/>
<feature type="domain" description="NADH:quinone oxidoreductase/Mrp antiporter transmembrane" evidence="21">
    <location>
        <begin position="141"/>
        <end position="444"/>
    </location>
</feature>
<evidence type="ECO:0000256" key="16">
    <source>
        <dbReference type="ARBA" id="ARBA00023078"/>
    </source>
</evidence>
<dbReference type="Pfam" id="PF00662">
    <property type="entry name" value="Proton_antipo_N"/>
    <property type="match status" value="1"/>
</dbReference>
<protein>
    <recommendedName>
        <fullName evidence="5 20">NAD(P)H-quinone oxidoreductase subunit 5, chloroplastic</fullName>
        <ecNumber evidence="20">7.1.1.-</ecNumber>
    </recommendedName>
    <alternativeName>
        <fullName evidence="20">NADH-plastoquinone oxidoreductase subunit 5</fullName>
    </alternativeName>
</protein>
<dbReference type="EMBL" id="MN218688">
    <property type="protein sequence ID" value="QKG03034.1"/>
    <property type="molecule type" value="Genomic_DNA"/>
</dbReference>
<dbReference type="RefSeq" id="YP_009867035.1">
    <property type="nucleotide sequence ID" value="NC_049062.1"/>
</dbReference>
<evidence type="ECO:0000256" key="13">
    <source>
        <dbReference type="ARBA" id="ARBA00022967"/>
    </source>
</evidence>
<keyword evidence="6 20" id="KW-0813">Transport</keyword>
<dbReference type="GeneID" id="55757706"/>
<evidence type="ECO:0000256" key="12">
    <source>
        <dbReference type="ARBA" id="ARBA00022957"/>
    </source>
</evidence>
<organism evidence="24">
    <name type="scientific">Tongoloa silaifolia</name>
    <dbReference type="NCBI Taxonomy" id="496702"/>
    <lineage>
        <taxon>Eukaryota</taxon>
        <taxon>Viridiplantae</taxon>
        <taxon>Streptophyta</taxon>
        <taxon>Embryophyta</taxon>
        <taxon>Tracheophyta</taxon>
        <taxon>Spermatophyta</taxon>
        <taxon>Magnoliopsida</taxon>
        <taxon>eudicotyledons</taxon>
        <taxon>Gunneridae</taxon>
        <taxon>Pentapetalae</taxon>
        <taxon>asterids</taxon>
        <taxon>campanulids</taxon>
        <taxon>Apiales</taxon>
        <taxon>Apiaceae</taxon>
        <taxon>Apioideae</taxon>
        <taxon>Physospermopsis clade</taxon>
        <taxon>Tongoloa</taxon>
    </lineage>
</organism>
<keyword evidence="17 20" id="KW-0472">Membrane</keyword>
<dbReference type="GO" id="GO:0009535">
    <property type="term" value="C:chloroplast thylakoid membrane"/>
    <property type="evidence" value="ECO:0007669"/>
    <property type="project" value="UniProtKB-SubCell"/>
</dbReference>
<dbReference type="EC" id="7.1.1.-" evidence="20"/>
<evidence type="ECO:0000256" key="14">
    <source>
        <dbReference type="ARBA" id="ARBA00022989"/>
    </source>
</evidence>
<feature type="transmembrane region" description="Helical" evidence="20">
    <location>
        <begin position="40"/>
        <end position="60"/>
    </location>
</feature>
<keyword evidence="13" id="KW-1278">Translocase</keyword>
<evidence type="ECO:0000256" key="10">
    <source>
        <dbReference type="ARBA" id="ARBA00022719"/>
    </source>
</evidence>
<sequence>MEQTYQYAWIIPFLPLSVPVLIGAGLLLFPSATKSLRRMWAFQSVFLLSIVMIFSINLSIQQINGSSVYQYVWSWIINNDFSLELGYLIDPLTSIMSILITTIGIMVLIYSDNYMSYDQGYLRFFAYMSFFSTSMLGLVTSSNLIQIYIFWELVGMCSYLLIGFWFTRPAAANACQKAFVTNRVGDFGLLLGILGFYWITGSFEFRDLFKIFNNLISNNHNEINFLFVTLCAVLLFAGAVAKSAQFPLHVWLPDAMEGPTPISALIHAATMVAAGIFLVARLFPLFIVIPHIMNFISLVGVITILFGATFALAQKDIKRGLAYSTMSQLGYMMLALGMGSYRSALFHLITHAYSKALLFLGSGSVIHSMETLVGYSPNKSQNMVFMGGLTKHVPITKIAFLLGTLSLCGIPPLACFWSKDEILNDTWLYSPILAIIAWFTAGLTAFYMFRIYLLTFEGHLNVYFQNYSGKKNTPFCSISLWGKEDSKIINKSFRLLTLLTTKNHEIASFFSKKMYRIDQNARNITQPFITITRFVNKNFFSYPYESDNTMLFPILVLVLFTLFVGSLGIPFNQEGAYLDILSKWLTPAINLLHKNLNNSIDWYEFLKDALSSVSIALFGIFIAFFLYKPVYSSFQNWDLINYFVKTGPKRILLDKIINGIYGWSYNRGYIDAFYARFFIGGIRGLAKLTSFFDRRVIDGITNGVGVLNFFVGEGIKSIGGGRISSYLFLYFFFVSIFLLIYFDLYL</sequence>
<evidence type="ECO:0000259" key="22">
    <source>
        <dbReference type="Pfam" id="PF00662"/>
    </source>
</evidence>
<evidence type="ECO:0000256" key="1">
    <source>
        <dbReference type="ARBA" id="ARBA00004059"/>
    </source>
</evidence>
<feature type="transmembrane region" description="Helical" evidence="20">
    <location>
        <begin position="609"/>
        <end position="627"/>
    </location>
</feature>
<evidence type="ECO:0000256" key="9">
    <source>
        <dbReference type="ARBA" id="ARBA00022692"/>
    </source>
</evidence>
<dbReference type="PRINTS" id="PR01434">
    <property type="entry name" value="NADHDHGNASE5"/>
</dbReference>
<evidence type="ECO:0000256" key="3">
    <source>
        <dbReference type="ARBA" id="ARBA00008200"/>
    </source>
</evidence>
<feature type="transmembrane region" description="Helical" evidence="20">
    <location>
        <begin position="187"/>
        <end position="203"/>
    </location>
</feature>